<feature type="signal peptide" evidence="1">
    <location>
        <begin position="1"/>
        <end position="16"/>
    </location>
</feature>
<evidence type="ECO:0000313" key="3">
    <source>
        <dbReference type="EMBL" id="AAK31939.1"/>
    </source>
</evidence>
<reference evidence="3" key="1">
    <citation type="submission" date="2000-05" db="EMBL/GenBank/DDBJ databases">
        <authorList>
            <person name="Gauci C."/>
            <person name="Lightowlers M."/>
        </authorList>
    </citation>
    <scope>NUCLEOTIDE SEQUENCE</scope>
</reference>
<feature type="domain" description="Fibronectin type-III" evidence="2">
    <location>
        <begin position="126"/>
        <end position="207"/>
    </location>
</feature>
<dbReference type="AlphaFoldDB" id="Q9BKD3"/>
<gene>
    <name evidence="3" type="primary">TSO45-4</name>
</gene>
<dbReference type="SUPFAM" id="SSF49265">
    <property type="entry name" value="Fibronectin type III"/>
    <property type="match status" value="1"/>
</dbReference>
<organism evidence="3">
    <name type="scientific">Taenia solium</name>
    <name type="common">Pork tapeworm</name>
    <dbReference type="NCBI Taxonomy" id="6204"/>
    <lineage>
        <taxon>Eukaryota</taxon>
        <taxon>Metazoa</taxon>
        <taxon>Spiralia</taxon>
        <taxon>Lophotrochozoa</taxon>
        <taxon>Platyhelminthes</taxon>
        <taxon>Cestoda</taxon>
        <taxon>Eucestoda</taxon>
        <taxon>Cyclophyllidea</taxon>
        <taxon>Taeniidae</taxon>
        <taxon>Taenia</taxon>
    </lineage>
</organism>
<feature type="chain" id="PRO_5004324717" evidence="1">
    <location>
        <begin position="17"/>
        <end position="252"/>
    </location>
</feature>
<dbReference type="CDD" id="cd00063">
    <property type="entry name" value="FN3"/>
    <property type="match status" value="1"/>
</dbReference>
<reference evidence="3" key="2">
    <citation type="journal article" date="2001" name="Mol. Biochem. Parasitol.">
        <title>Alternative splicing and sequence diversity of transcripts from the oncosphere stage of Taenia solium with homology to the 45W antigen of Taenia ovis.</title>
        <authorList>
            <person name="Gauci C.G."/>
            <person name="Lightowlers M.W."/>
        </authorList>
    </citation>
    <scope>NUCLEOTIDE SEQUENCE</scope>
</reference>
<dbReference type="InterPro" id="IPR036116">
    <property type="entry name" value="FN3_sf"/>
</dbReference>
<dbReference type="Gene3D" id="2.60.40.10">
    <property type="entry name" value="Immunoglobulins"/>
    <property type="match status" value="1"/>
</dbReference>
<feature type="domain" description="Fibronectin type-III" evidence="2">
    <location>
        <begin position="29"/>
        <end position="109"/>
    </location>
</feature>
<dbReference type="InterPro" id="IPR013783">
    <property type="entry name" value="Ig-like_fold"/>
</dbReference>
<dbReference type="InterPro" id="IPR003961">
    <property type="entry name" value="FN3_dom"/>
</dbReference>
<keyword evidence="1" id="KW-0732">Signal</keyword>
<dbReference type="EMBL" id="AF267124">
    <property type="protein sequence ID" value="AAK31939.1"/>
    <property type="molecule type" value="Genomic_DNA"/>
</dbReference>
<evidence type="ECO:0000256" key="1">
    <source>
        <dbReference type="SAM" id="SignalP"/>
    </source>
</evidence>
<evidence type="ECO:0000259" key="2">
    <source>
        <dbReference type="SMART" id="SM00060"/>
    </source>
</evidence>
<accession>Q9BKD3</accession>
<protein>
    <submittedName>
        <fullName evidence="3">TSO45-4B</fullName>
    </submittedName>
</protein>
<proteinExistence type="predicted"/>
<sequence length="252" mass="27259">MASQLCLILLVTSVLALDYRESIRTVAVERPLRDIFHWGPLFPDGIGLRWDQEVFDLSHRDLTLTAVATSGSKSEVTESANLNEGGVTLKGLTPNSSYIVTATANLGENTTIVLRKTIHTPANGTEPPLFYFYWGPVTNQSIQVSWDQLDPEETRNAIITLTAEMASNPSVERSESARVDVGEVTVDGLTPGTLYIATVTVLQEGRQFFNSKRYIRTLESGHGGVTVVTTSGSGIASAILGLLFTCTVLVLA</sequence>
<dbReference type="SMART" id="SM00060">
    <property type="entry name" value="FN3"/>
    <property type="match status" value="2"/>
</dbReference>
<name>Q9BKD3_TAESO</name>